<evidence type="ECO:0000313" key="1">
    <source>
        <dbReference type="EMBL" id="CAG8494745.1"/>
    </source>
</evidence>
<organism evidence="1 2">
    <name type="scientific">Scutellospora calospora</name>
    <dbReference type="NCBI Taxonomy" id="85575"/>
    <lineage>
        <taxon>Eukaryota</taxon>
        <taxon>Fungi</taxon>
        <taxon>Fungi incertae sedis</taxon>
        <taxon>Mucoromycota</taxon>
        <taxon>Glomeromycotina</taxon>
        <taxon>Glomeromycetes</taxon>
        <taxon>Diversisporales</taxon>
        <taxon>Gigasporaceae</taxon>
        <taxon>Scutellospora</taxon>
    </lineage>
</organism>
<accession>A0ACA9KVI5</accession>
<evidence type="ECO:0000313" key="2">
    <source>
        <dbReference type="Proteomes" id="UP000789860"/>
    </source>
</evidence>
<dbReference type="EMBL" id="CAJVPM010002923">
    <property type="protein sequence ID" value="CAG8494745.1"/>
    <property type="molecule type" value="Genomic_DNA"/>
</dbReference>
<comment type="caution">
    <text evidence="1">The sequence shown here is derived from an EMBL/GenBank/DDBJ whole genome shotgun (WGS) entry which is preliminary data.</text>
</comment>
<sequence>MRQGQIGKTEVGSTGRLVVITPGPTTKLPENHEPPDQNSHTPYWDDTEGYHDIRAKISRNRVNLTESLKSSEDFKSNHKEGIQRMAKIGNIELANWKGSEDDLILFDFRETNYLENNLARQKNITWFLVEETLNAGGYLKVLEDCFLDVVDEDMIFQHDNASIHKVILFYKRWLNERNLLIDLHILQI</sequence>
<dbReference type="Proteomes" id="UP000789860">
    <property type="component" value="Unassembled WGS sequence"/>
</dbReference>
<keyword evidence="2" id="KW-1185">Reference proteome</keyword>
<gene>
    <name evidence="1" type="ORF">SCALOS_LOCUS2982</name>
</gene>
<reference evidence="1" key="1">
    <citation type="submission" date="2021-06" db="EMBL/GenBank/DDBJ databases">
        <authorList>
            <person name="Kallberg Y."/>
            <person name="Tangrot J."/>
            <person name="Rosling A."/>
        </authorList>
    </citation>
    <scope>NUCLEOTIDE SEQUENCE</scope>
    <source>
        <strain evidence="1">AU212A</strain>
    </source>
</reference>
<proteinExistence type="predicted"/>
<name>A0ACA9KVI5_9GLOM</name>
<protein>
    <submittedName>
        <fullName evidence="1">9531_t:CDS:1</fullName>
    </submittedName>
</protein>